<dbReference type="InterPro" id="IPR001563">
    <property type="entry name" value="Peptidase_S10"/>
</dbReference>
<protein>
    <recommendedName>
        <fullName evidence="10">Retinoid-inducible serine carboxypeptidase</fullName>
    </recommendedName>
    <alternativeName>
        <fullName evidence="11">Serine carboxypeptidase 1</fullName>
    </alternativeName>
</protein>
<comment type="function">
    <text evidence="9">May be involved in vascular wall and kidney homeostasis.</text>
</comment>
<dbReference type="SUPFAM" id="SSF53474">
    <property type="entry name" value="alpha/beta-Hydrolases"/>
    <property type="match status" value="1"/>
</dbReference>
<evidence type="ECO:0000256" key="8">
    <source>
        <dbReference type="ARBA" id="ARBA00023180"/>
    </source>
</evidence>
<feature type="signal peptide" evidence="14">
    <location>
        <begin position="1"/>
        <end position="18"/>
    </location>
</feature>
<dbReference type="GO" id="GO:0006508">
    <property type="term" value="P:proteolysis"/>
    <property type="evidence" value="ECO:0007669"/>
    <property type="project" value="UniProtKB-KW"/>
</dbReference>
<dbReference type="PRINTS" id="PR00724">
    <property type="entry name" value="CRBOXYPTASEC"/>
</dbReference>
<feature type="chain" id="PRO_5041249057" description="Retinoid-inducible serine carboxypeptidase" evidence="14">
    <location>
        <begin position="19"/>
        <end position="855"/>
    </location>
</feature>
<feature type="compositionally biased region" description="Basic and acidic residues" evidence="12">
    <location>
        <begin position="360"/>
        <end position="390"/>
    </location>
</feature>
<keyword evidence="5" id="KW-0645">Protease</keyword>
<dbReference type="EMBL" id="JAUCMV010000003">
    <property type="protein sequence ID" value="KAK0407679.1"/>
    <property type="molecule type" value="Genomic_DNA"/>
</dbReference>
<keyword evidence="3" id="KW-0964">Secreted</keyword>
<dbReference type="AlphaFoldDB" id="A0AA39HMX6"/>
<evidence type="ECO:0000256" key="1">
    <source>
        <dbReference type="ARBA" id="ARBA00004613"/>
    </source>
</evidence>
<evidence type="ECO:0000256" key="2">
    <source>
        <dbReference type="ARBA" id="ARBA00009431"/>
    </source>
</evidence>
<keyword evidence="13" id="KW-0812">Transmembrane</keyword>
<evidence type="ECO:0000256" key="11">
    <source>
        <dbReference type="ARBA" id="ARBA00077736"/>
    </source>
</evidence>
<evidence type="ECO:0000256" key="13">
    <source>
        <dbReference type="SAM" id="Phobius"/>
    </source>
</evidence>
<dbReference type="GO" id="GO:0004185">
    <property type="term" value="F:serine-type carboxypeptidase activity"/>
    <property type="evidence" value="ECO:0007669"/>
    <property type="project" value="InterPro"/>
</dbReference>
<comment type="caution">
    <text evidence="15">The sequence shown here is derived from an EMBL/GenBank/DDBJ whole genome shotgun (WGS) entry which is preliminary data.</text>
</comment>
<reference evidence="15" key="1">
    <citation type="submission" date="2023-06" db="EMBL/GenBank/DDBJ databases">
        <title>Genomic analysis of the entomopathogenic nematode Steinernema hermaphroditum.</title>
        <authorList>
            <person name="Schwarz E.M."/>
            <person name="Heppert J.K."/>
            <person name="Baniya A."/>
            <person name="Schwartz H.T."/>
            <person name="Tan C.-H."/>
            <person name="Antoshechkin I."/>
            <person name="Sternberg P.W."/>
            <person name="Goodrich-Blair H."/>
            <person name="Dillman A.R."/>
        </authorList>
    </citation>
    <scope>NUCLEOTIDE SEQUENCE</scope>
    <source>
        <strain evidence="15">PS9179</strain>
        <tissue evidence="15">Whole animal</tissue>
    </source>
</reference>
<evidence type="ECO:0000256" key="12">
    <source>
        <dbReference type="SAM" id="MobiDB-lite"/>
    </source>
</evidence>
<keyword evidence="13" id="KW-0472">Membrane</keyword>
<feature type="region of interest" description="Disordered" evidence="12">
    <location>
        <begin position="360"/>
        <end position="398"/>
    </location>
</feature>
<dbReference type="GO" id="GO:0005576">
    <property type="term" value="C:extracellular region"/>
    <property type="evidence" value="ECO:0007669"/>
    <property type="project" value="UniProtKB-SubCell"/>
</dbReference>
<dbReference type="InterPro" id="IPR029058">
    <property type="entry name" value="AB_hydrolase_fold"/>
</dbReference>
<evidence type="ECO:0000256" key="3">
    <source>
        <dbReference type="ARBA" id="ARBA00022525"/>
    </source>
</evidence>
<keyword evidence="4" id="KW-0121">Carboxypeptidase</keyword>
<evidence type="ECO:0000313" key="15">
    <source>
        <dbReference type="EMBL" id="KAK0407679.1"/>
    </source>
</evidence>
<evidence type="ECO:0000256" key="6">
    <source>
        <dbReference type="ARBA" id="ARBA00022729"/>
    </source>
</evidence>
<feature type="transmembrane region" description="Helical" evidence="13">
    <location>
        <begin position="121"/>
        <end position="146"/>
    </location>
</feature>
<keyword evidence="13" id="KW-1133">Transmembrane helix</keyword>
<comment type="similarity">
    <text evidence="2">Belongs to the peptidase S10 family.</text>
</comment>
<dbReference type="Proteomes" id="UP001175271">
    <property type="component" value="Unassembled WGS sequence"/>
</dbReference>
<accession>A0AA39HMX6</accession>
<keyword evidence="7" id="KW-0378">Hydrolase</keyword>
<evidence type="ECO:0000256" key="10">
    <source>
        <dbReference type="ARBA" id="ARBA00070242"/>
    </source>
</evidence>
<comment type="subcellular location">
    <subcellularLocation>
        <location evidence="1">Secreted</location>
    </subcellularLocation>
</comment>
<dbReference type="Pfam" id="PF00450">
    <property type="entry name" value="Peptidase_S10"/>
    <property type="match status" value="1"/>
</dbReference>
<keyword evidence="6 14" id="KW-0732">Signal</keyword>
<keyword evidence="8" id="KW-0325">Glycoprotein</keyword>
<evidence type="ECO:0000256" key="5">
    <source>
        <dbReference type="ARBA" id="ARBA00022670"/>
    </source>
</evidence>
<evidence type="ECO:0000256" key="7">
    <source>
        <dbReference type="ARBA" id="ARBA00022801"/>
    </source>
</evidence>
<proteinExistence type="inferred from homology"/>
<gene>
    <name evidence="15" type="ORF">QR680_003525</name>
</gene>
<evidence type="ECO:0000256" key="4">
    <source>
        <dbReference type="ARBA" id="ARBA00022645"/>
    </source>
</evidence>
<dbReference type="PANTHER" id="PTHR11802">
    <property type="entry name" value="SERINE PROTEASE FAMILY S10 SERINE CARBOXYPEPTIDASE"/>
    <property type="match status" value="1"/>
</dbReference>
<name>A0AA39HMX6_9BILA</name>
<dbReference type="Gene3D" id="3.40.50.1820">
    <property type="entry name" value="alpha/beta hydrolase"/>
    <property type="match status" value="1"/>
</dbReference>
<feature type="region of interest" description="Disordered" evidence="12">
    <location>
        <begin position="220"/>
        <end position="243"/>
    </location>
</feature>
<evidence type="ECO:0000313" key="16">
    <source>
        <dbReference type="Proteomes" id="UP001175271"/>
    </source>
</evidence>
<evidence type="ECO:0000256" key="14">
    <source>
        <dbReference type="SAM" id="SignalP"/>
    </source>
</evidence>
<dbReference type="PANTHER" id="PTHR11802:SF3">
    <property type="entry name" value="RETINOID-INDUCIBLE SERINE CARBOXYPEPTIDASE"/>
    <property type="match status" value="1"/>
</dbReference>
<keyword evidence="16" id="KW-1185">Reference proteome</keyword>
<evidence type="ECO:0000256" key="9">
    <source>
        <dbReference type="ARBA" id="ARBA00055847"/>
    </source>
</evidence>
<dbReference type="FunFam" id="3.40.50.1820:FF:000075">
    <property type="entry name" value="Carboxypeptidase"/>
    <property type="match status" value="1"/>
</dbReference>
<organism evidence="15 16">
    <name type="scientific">Steinernema hermaphroditum</name>
    <dbReference type="NCBI Taxonomy" id="289476"/>
    <lineage>
        <taxon>Eukaryota</taxon>
        <taxon>Metazoa</taxon>
        <taxon>Ecdysozoa</taxon>
        <taxon>Nematoda</taxon>
        <taxon>Chromadorea</taxon>
        <taxon>Rhabditida</taxon>
        <taxon>Tylenchina</taxon>
        <taxon>Panagrolaimomorpha</taxon>
        <taxon>Strongyloidoidea</taxon>
        <taxon>Steinernematidae</taxon>
        <taxon>Steinernema</taxon>
    </lineage>
</organism>
<sequence length="855" mass="96679">MRCKILLTLCLALQVISQIDHDFRIPIPTPLDDALLRCFPKKILFDKRTNSITVDDNRCQEKLAILIPFLLETSECVIDINPDEKELLTDCEPMDAIRKKRSVQYESSEFEHRRKPSKRRVIWPLFSLHIFLFVVYGIFSTLLFIINCRGFRHFESFAFGNELRSQRSVRTVVVDTIEKSNEKFTTKTDSPRLPTPISPDKIGRLTVTFSADPVIPKLSKEKSEIKPSTKSTAEDKPKMSSEGDYGEWMRKMRERFPEKSQKTQKTEEELISVSVDSNEIAILPNSVSSRHSASVRDEQGAHDAPKLKCDSADRIKPCSPKLFKTKRLTTELCTSTNSVDVSLASAAALCKTQGSERSTRSREVLRTLETQRDDEKLSPQRAVTKPESKSTAKGGRKSALHSLSMRTFVALAVLSLSIGVLGDYRSSDTVDTLSGLIKYNEDWGYVDVRSGAHSFWWLYAQDDAPANRPLILWLQGGPGASSTGFGNFQEIGPRTVEGDQRNYTWLQFGDLVFIDNPVGAGFSYVSSKDKYTTDVQQIGADLLSWAHEFFGKLHPEYQTRPFYIFCESYGGKMSAEFAKVLTDDIAHGNIKVNFKAVALGDSWISAMDFVNTWGPYLHSMSYLDDNELNQVNAVAAQCQKLVNSNQWNDATDCWSRMEDTISTLTNGVSWYNILKRGGSDVWSLARSARHIKSTPREKLYHKFVGITQFGTLENYMNTVIRKKLKIIPNSVTFGGQSGDVFDYQGGDFMKPNYKTVDELLFGGYNVVVYNGQMDLICDTLGVELWLNRLKWGGLDKFQKSEKVAFQNTGDYQTAGFAKTYKNLSMFYLMRAGHMLSYDTPLAANHVVQEVLRIYN</sequence>